<dbReference type="EMBL" id="BMAR01000009">
    <property type="protein sequence ID" value="GFR45325.1"/>
    <property type="molecule type" value="Genomic_DNA"/>
</dbReference>
<keyword evidence="3" id="KW-1185">Reference proteome</keyword>
<dbReference type="Proteomes" id="UP001054857">
    <property type="component" value="Unassembled WGS sequence"/>
</dbReference>
<feature type="non-terminal residue" evidence="2">
    <location>
        <position position="1"/>
    </location>
</feature>
<feature type="region of interest" description="Disordered" evidence="1">
    <location>
        <begin position="120"/>
        <end position="149"/>
    </location>
</feature>
<proteinExistence type="predicted"/>
<evidence type="ECO:0000256" key="1">
    <source>
        <dbReference type="SAM" id="MobiDB-lite"/>
    </source>
</evidence>
<evidence type="ECO:0000313" key="3">
    <source>
        <dbReference type="Proteomes" id="UP001054857"/>
    </source>
</evidence>
<gene>
    <name evidence="2" type="ORF">Agub_g6692</name>
</gene>
<accession>A0AAD3DNX9</accession>
<protein>
    <submittedName>
        <fullName evidence="2">Uncharacterized protein</fullName>
    </submittedName>
</protein>
<sequence length="149" mass="15726">WEHEDGDEDERQAAGEEGLADVQLAPWERYLELWRVLLLLPPSPDLWNVGTKRGGRGGSGLPPTVQADLDRNYGPAVQRQLRVAMYDTLMAAVLDTIRNLDLSYSPADGDGPGAGMCSASRDANTGHGGRDGVAGDASNVGANNGGILA</sequence>
<evidence type="ECO:0000313" key="2">
    <source>
        <dbReference type="EMBL" id="GFR45325.1"/>
    </source>
</evidence>
<comment type="caution">
    <text evidence="2">The sequence shown here is derived from an EMBL/GenBank/DDBJ whole genome shotgun (WGS) entry which is preliminary data.</text>
</comment>
<reference evidence="2 3" key="1">
    <citation type="journal article" date="2021" name="Sci. Rep.">
        <title>Genome sequencing of the multicellular alga Astrephomene provides insights into convergent evolution of germ-soma differentiation.</title>
        <authorList>
            <person name="Yamashita S."/>
            <person name="Yamamoto K."/>
            <person name="Matsuzaki R."/>
            <person name="Suzuki S."/>
            <person name="Yamaguchi H."/>
            <person name="Hirooka S."/>
            <person name="Minakuchi Y."/>
            <person name="Miyagishima S."/>
            <person name="Kawachi M."/>
            <person name="Toyoda A."/>
            <person name="Nozaki H."/>
        </authorList>
    </citation>
    <scope>NUCLEOTIDE SEQUENCE [LARGE SCALE GENOMIC DNA]</scope>
    <source>
        <strain evidence="2 3">NIES-4017</strain>
    </source>
</reference>
<organism evidence="2 3">
    <name type="scientific">Astrephomene gubernaculifera</name>
    <dbReference type="NCBI Taxonomy" id="47775"/>
    <lineage>
        <taxon>Eukaryota</taxon>
        <taxon>Viridiplantae</taxon>
        <taxon>Chlorophyta</taxon>
        <taxon>core chlorophytes</taxon>
        <taxon>Chlorophyceae</taxon>
        <taxon>CS clade</taxon>
        <taxon>Chlamydomonadales</taxon>
        <taxon>Astrephomenaceae</taxon>
        <taxon>Astrephomene</taxon>
    </lineage>
</organism>
<name>A0AAD3DNX9_9CHLO</name>
<dbReference type="AlphaFoldDB" id="A0AAD3DNX9"/>
<feature type="non-terminal residue" evidence="2">
    <location>
        <position position="149"/>
    </location>
</feature>